<dbReference type="GO" id="GO:0046872">
    <property type="term" value="F:metal ion binding"/>
    <property type="evidence" value="ECO:0007669"/>
    <property type="project" value="UniProtKB-UniRule"/>
</dbReference>
<dbReference type="InterPro" id="IPR006166">
    <property type="entry name" value="ERCC4_domain"/>
</dbReference>
<dbReference type="Gene3D" id="1.10.150.670">
    <property type="entry name" value="Crossover junction endonuclease EME1, DNA-binding domain"/>
    <property type="match status" value="1"/>
</dbReference>
<dbReference type="GO" id="GO:0000727">
    <property type="term" value="P:double-strand break repair via break-induced replication"/>
    <property type="evidence" value="ECO:0007669"/>
    <property type="project" value="UniProtKB-UniRule"/>
</dbReference>
<dbReference type="CDD" id="cd20074">
    <property type="entry name" value="XPF_nuclease_Mus81"/>
    <property type="match status" value="1"/>
</dbReference>
<dbReference type="EC" id="3.1.22.-" evidence="16"/>
<evidence type="ECO:0000259" key="17">
    <source>
        <dbReference type="SMART" id="SM00891"/>
    </source>
</evidence>
<comment type="function">
    <text evidence="15 16">Interacts with EME1 to form a DNA structure-specific endonuclease with substrate preference for branched DNA structures with a 5'-end at the branch nick. Typical substrates include 3'-flap structures, D-loops, replication forks and nicked Holliday junctions. May be required in mitosis for the processing of stalled or collapsed replication fork intermediates. May be required in meiosis for the repair of meiosis-specific double strand breaks subsequent to single-end invasion (SEI).</text>
</comment>
<comment type="subcellular location">
    <subcellularLocation>
        <location evidence="2 16">Nucleus</location>
    </subcellularLocation>
</comment>
<dbReference type="PANTHER" id="PTHR13451:SF0">
    <property type="entry name" value="CROSSOVER JUNCTION ENDONUCLEASE MUS81"/>
    <property type="match status" value="1"/>
</dbReference>
<keyword evidence="8 16" id="KW-0227">DNA damage</keyword>
<keyword evidence="19" id="KW-1185">Reference proteome</keyword>
<dbReference type="Gene3D" id="3.40.50.10130">
    <property type="match status" value="1"/>
</dbReference>
<evidence type="ECO:0000256" key="12">
    <source>
        <dbReference type="ARBA" id="ARBA00023204"/>
    </source>
</evidence>
<dbReference type="FunFam" id="1.10.150.110:FF:000001">
    <property type="entry name" value="Putative Crossover junction endonuclease MUS81"/>
    <property type="match status" value="1"/>
</dbReference>
<dbReference type="VEuPathDB" id="FungiDB:PNEG_03555"/>
<dbReference type="OrthoDB" id="5963188at2759"/>
<dbReference type="GO" id="GO:0003677">
    <property type="term" value="F:DNA binding"/>
    <property type="evidence" value="ECO:0007669"/>
    <property type="project" value="UniProtKB-UniRule"/>
</dbReference>
<dbReference type="SUPFAM" id="SSF52980">
    <property type="entry name" value="Restriction endonuclease-like"/>
    <property type="match status" value="1"/>
</dbReference>
<evidence type="ECO:0000256" key="2">
    <source>
        <dbReference type="ARBA" id="ARBA00004123"/>
    </source>
</evidence>
<evidence type="ECO:0000256" key="13">
    <source>
        <dbReference type="ARBA" id="ARBA00023242"/>
    </source>
</evidence>
<keyword evidence="5 16" id="KW-0540">Nuclease</keyword>
<evidence type="ECO:0000313" key="19">
    <source>
        <dbReference type="Proteomes" id="UP000011958"/>
    </source>
</evidence>
<dbReference type="GO" id="GO:0048476">
    <property type="term" value="C:Holliday junction resolvase complex"/>
    <property type="evidence" value="ECO:0007669"/>
    <property type="project" value="UniProtKB-UniRule"/>
</dbReference>
<dbReference type="InterPro" id="IPR027421">
    <property type="entry name" value="DNA_pol_lamdba_lyase_dom_sf"/>
</dbReference>
<dbReference type="CDD" id="cd21036">
    <property type="entry name" value="WH_MUS81"/>
    <property type="match status" value="1"/>
</dbReference>
<dbReference type="Pfam" id="PF14716">
    <property type="entry name" value="HHH_8"/>
    <property type="match status" value="1"/>
</dbReference>
<dbReference type="SUPFAM" id="SSF47802">
    <property type="entry name" value="DNA polymerase beta, N-terminal domain-like"/>
    <property type="match status" value="1"/>
</dbReference>
<dbReference type="GO" id="GO:0005634">
    <property type="term" value="C:nucleus"/>
    <property type="evidence" value="ECO:0007669"/>
    <property type="project" value="UniProtKB-SubCell"/>
</dbReference>
<dbReference type="PANTHER" id="PTHR13451">
    <property type="entry name" value="CLASS II CROSSOVER JUNCTION ENDONUCLEASE MUS81"/>
    <property type="match status" value="1"/>
</dbReference>
<evidence type="ECO:0000256" key="3">
    <source>
        <dbReference type="ARBA" id="ARBA00010015"/>
    </source>
</evidence>
<evidence type="ECO:0000256" key="7">
    <source>
        <dbReference type="ARBA" id="ARBA00022759"/>
    </source>
</evidence>
<evidence type="ECO:0000256" key="5">
    <source>
        <dbReference type="ARBA" id="ARBA00022722"/>
    </source>
</evidence>
<dbReference type="SMART" id="SM00891">
    <property type="entry name" value="ERCC4"/>
    <property type="match status" value="1"/>
</dbReference>
<dbReference type="OMA" id="ELGDAMW"/>
<dbReference type="STRING" id="1069680.M7NLP6"/>
<keyword evidence="10 16" id="KW-0460">Magnesium</keyword>
<dbReference type="RefSeq" id="XP_007875648.1">
    <property type="nucleotide sequence ID" value="XM_007877457.1"/>
</dbReference>
<comment type="cofactor">
    <cofactor evidence="1 16">
        <name>Mg(2+)</name>
        <dbReference type="ChEBI" id="CHEBI:18420"/>
    </cofactor>
</comment>
<dbReference type="EMBL" id="AFWA02000016">
    <property type="protein sequence ID" value="EMR08117.1"/>
    <property type="molecule type" value="Genomic_DNA"/>
</dbReference>
<dbReference type="HOGENOM" id="CLU_014329_1_0_1"/>
<comment type="caution">
    <text evidence="18">The sequence shown here is derived from an EMBL/GenBank/DDBJ whole genome shotgun (WGS) entry which is preliminary data.</text>
</comment>
<evidence type="ECO:0000256" key="10">
    <source>
        <dbReference type="ARBA" id="ARBA00022842"/>
    </source>
</evidence>
<dbReference type="GO" id="GO:0031573">
    <property type="term" value="P:mitotic intra-S DNA damage checkpoint signaling"/>
    <property type="evidence" value="ECO:0007669"/>
    <property type="project" value="EnsemblFungi"/>
</dbReference>
<dbReference type="GO" id="GO:0008821">
    <property type="term" value="F:crossover junction DNA endonuclease activity"/>
    <property type="evidence" value="ECO:0007669"/>
    <property type="project" value="UniProtKB-UniRule"/>
</dbReference>
<dbReference type="eggNOG" id="KOG2379">
    <property type="taxonomic scope" value="Eukaryota"/>
</dbReference>
<dbReference type="GO" id="GO:0006308">
    <property type="term" value="P:DNA catabolic process"/>
    <property type="evidence" value="ECO:0007669"/>
    <property type="project" value="UniProtKB-UniRule"/>
</dbReference>
<dbReference type="GO" id="GO:0000712">
    <property type="term" value="P:resolution of meiotic recombination intermediates"/>
    <property type="evidence" value="ECO:0007669"/>
    <property type="project" value="EnsemblFungi"/>
</dbReference>
<evidence type="ECO:0000256" key="15">
    <source>
        <dbReference type="ARBA" id="ARBA00058015"/>
    </source>
</evidence>
<organism evidence="18 19">
    <name type="scientific">Pneumocystis murina (strain B123)</name>
    <name type="common">Mouse pneumocystis pneumonia agent</name>
    <name type="synonym">Pneumocystis carinii f. sp. muris</name>
    <dbReference type="NCBI Taxonomy" id="1069680"/>
    <lineage>
        <taxon>Eukaryota</taxon>
        <taxon>Fungi</taxon>
        <taxon>Dikarya</taxon>
        <taxon>Ascomycota</taxon>
        <taxon>Taphrinomycotina</taxon>
        <taxon>Pneumocystomycetes</taxon>
        <taxon>Pneumocystaceae</taxon>
        <taxon>Pneumocystis</taxon>
    </lineage>
</organism>
<evidence type="ECO:0000256" key="4">
    <source>
        <dbReference type="ARBA" id="ARBA00017114"/>
    </source>
</evidence>
<sequence>MQSCGNPLFLQWVSEWMQEAKEKNRKSYNVFKTAYNSLLSCPITFSDPSQVKKLKGIGNIISARLEERLKEYQRTHIDLNIQHQANIDDSFFSQLELHPKSETTQKSFQQKTKTQTSKTYIPGYRSKSFAILVALFKFNEDTAVSKEEILNIARHYYDISEHKNIHLLWNGMKILLEKEYVYKTVNPTRYYLTDSGKEVAAAISSSIFSNEIIEKEFPLNNEFKKNKKEIQENYHEIHMIKELDQNIETEKKTLKDIPKSLIHDTILNISTIQHNSYSIILLLDTREMKTQKDKEFIEYYLTKESIVFEFRTLELGDVLWIARCNTTKKEYILDFIIERKRLNDLANSIKDGRFHEQKFRLSKSCLKHVIYIIENCNYNFTDFNIEAIHSAISSTQIINGFFVKRLSGLMETIKYIVRLTRYISQIYKTQDLCIINNDNINLQTYTLQKKMINSTYSKHSYVIEYSTFSDFLSKTASLTLGDLFLKMLLTIKGVSPEKAIEIQKHFPTLNDLLTSYYKETIEYEREIMIAKKCTNYGRKSISPLLSSKIYKVFK</sequence>
<dbReference type="GeneID" id="19897242"/>
<dbReference type="InterPro" id="IPR011335">
    <property type="entry name" value="Restrct_endonuc-II-like"/>
</dbReference>
<dbReference type="Pfam" id="PF02732">
    <property type="entry name" value="ERCC4"/>
    <property type="match status" value="1"/>
</dbReference>
<dbReference type="InterPro" id="IPR047417">
    <property type="entry name" value="WHD_MUS81"/>
</dbReference>
<evidence type="ECO:0000256" key="1">
    <source>
        <dbReference type="ARBA" id="ARBA00001946"/>
    </source>
</evidence>
<evidence type="ECO:0000256" key="6">
    <source>
        <dbReference type="ARBA" id="ARBA00022723"/>
    </source>
</evidence>
<dbReference type="Proteomes" id="UP000011958">
    <property type="component" value="Unassembled WGS sequence"/>
</dbReference>
<gene>
    <name evidence="18" type="ORF">PNEG_03555</name>
</gene>
<keyword evidence="13 16" id="KW-0539">Nucleus</keyword>
<dbReference type="InterPro" id="IPR033309">
    <property type="entry name" value="Mus81"/>
</dbReference>
<keyword evidence="11 16" id="KW-0233">DNA recombination</keyword>
<evidence type="ECO:0000256" key="14">
    <source>
        <dbReference type="ARBA" id="ARBA00023254"/>
    </source>
</evidence>
<dbReference type="GO" id="GO:0048257">
    <property type="term" value="F:3'-flap endonuclease activity"/>
    <property type="evidence" value="ECO:0007669"/>
    <property type="project" value="TreeGrafter"/>
</dbReference>
<protein>
    <recommendedName>
        <fullName evidence="4 16">Crossover junction endonuclease MUS81</fullName>
        <ecNumber evidence="16">3.1.22.-</ecNumber>
    </recommendedName>
</protein>
<evidence type="ECO:0000256" key="16">
    <source>
        <dbReference type="RuleBase" id="RU369042"/>
    </source>
</evidence>
<evidence type="ECO:0000256" key="8">
    <source>
        <dbReference type="ARBA" id="ARBA00022763"/>
    </source>
</evidence>
<keyword evidence="6 16" id="KW-0479">Metal-binding</keyword>
<dbReference type="Gene3D" id="1.10.10.10">
    <property type="entry name" value="Winged helix-like DNA-binding domain superfamily/Winged helix DNA-binding domain"/>
    <property type="match status" value="1"/>
</dbReference>
<comment type="subunit">
    <text evidence="16">Interacts with EME1.</text>
</comment>
<dbReference type="GO" id="GO:0031297">
    <property type="term" value="P:replication fork processing"/>
    <property type="evidence" value="ECO:0007669"/>
    <property type="project" value="EnsemblFungi"/>
</dbReference>
<evidence type="ECO:0000313" key="18">
    <source>
        <dbReference type="EMBL" id="EMR08117.1"/>
    </source>
</evidence>
<dbReference type="InterPro" id="IPR042530">
    <property type="entry name" value="EME1/EME2_C"/>
</dbReference>
<evidence type="ECO:0000256" key="9">
    <source>
        <dbReference type="ARBA" id="ARBA00022801"/>
    </source>
</evidence>
<evidence type="ECO:0000256" key="11">
    <source>
        <dbReference type="ARBA" id="ARBA00023172"/>
    </source>
</evidence>
<dbReference type="InterPro" id="IPR036388">
    <property type="entry name" value="WH-like_DNA-bd_sf"/>
</dbReference>
<keyword evidence="12 16" id="KW-0234">DNA repair</keyword>
<name>M7NLP6_PNEMU</name>
<dbReference type="FunFam" id="3.40.50.10130:FF:000005">
    <property type="entry name" value="crossover junction endonuclease MUS81 isoform X1"/>
    <property type="match status" value="1"/>
</dbReference>
<reference evidence="19" key="1">
    <citation type="journal article" date="2016" name="Nat. Commun.">
        <title>Genome analysis of three Pneumocystis species reveals adaptation mechanisms to life exclusively in mammalian hosts.</title>
        <authorList>
            <person name="Ma L."/>
            <person name="Chen Z."/>
            <person name="Huang D.W."/>
            <person name="Kutty G."/>
            <person name="Ishihara M."/>
            <person name="Wang H."/>
            <person name="Abouelleil A."/>
            <person name="Bishop L."/>
            <person name="Davey E."/>
            <person name="Deng R."/>
            <person name="Deng X."/>
            <person name="Fan L."/>
            <person name="Fantoni G."/>
            <person name="Fitzgerald M."/>
            <person name="Gogineni E."/>
            <person name="Goldberg J.M."/>
            <person name="Handley G."/>
            <person name="Hu X."/>
            <person name="Huber C."/>
            <person name="Jiao X."/>
            <person name="Jones K."/>
            <person name="Levin J.Z."/>
            <person name="Liu Y."/>
            <person name="Macdonald P."/>
            <person name="Melnikov A."/>
            <person name="Raley C."/>
            <person name="Sassi M."/>
            <person name="Sherman B.T."/>
            <person name="Song X."/>
            <person name="Sykes S."/>
            <person name="Tran B."/>
            <person name="Walsh L."/>
            <person name="Xia Y."/>
            <person name="Yang J."/>
            <person name="Young S."/>
            <person name="Zeng Q."/>
            <person name="Zheng X."/>
            <person name="Stephens R."/>
            <person name="Nusbaum C."/>
            <person name="Birren B.W."/>
            <person name="Azadi P."/>
            <person name="Lempicki R.A."/>
            <person name="Cuomo C.A."/>
            <person name="Kovacs J.A."/>
        </authorList>
    </citation>
    <scope>NUCLEOTIDE SEQUENCE [LARGE SCALE GENOMIC DNA]</scope>
    <source>
        <strain evidence="19">B123</strain>
    </source>
</reference>
<feature type="domain" description="ERCC4" evidence="17">
    <location>
        <begin position="280"/>
        <end position="377"/>
    </location>
</feature>
<dbReference type="Gene3D" id="1.10.150.110">
    <property type="entry name" value="DNA polymerase beta, N-terminal domain-like"/>
    <property type="match status" value="1"/>
</dbReference>
<dbReference type="InterPro" id="IPR047416">
    <property type="entry name" value="XPF_nuclease_Mus81"/>
</dbReference>
<accession>M7NLP6</accession>
<comment type="similarity">
    <text evidence="3 16">Belongs to the XPF family.</text>
</comment>
<dbReference type="GO" id="GO:0033314">
    <property type="term" value="P:mitotic DNA replication checkpoint signaling"/>
    <property type="evidence" value="ECO:0007669"/>
    <property type="project" value="EnsemblFungi"/>
</dbReference>
<dbReference type="InterPro" id="IPR010996">
    <property type="entry name" value="HHH_MUS81"/>
</dbReference>
<keyword evidence="14" id="KW-0469">Meiosis</keyword>
<keyword evidence="9 16" id="KW-0378">Hydrolase</keyword>
<keyword evidence="7 16" id="KW-0255">Endonuclease</keyword>
<dbReference type="AlphaFoldDB" id="M7NLP6"/>
<proteinExistence type="inferred from homology"/>